<dbReference type="EMBL" id="AP018203">
    <property type="protein sequence ID" value="BAY57764.1"/>
    <property type="molecule type" value="Genomic_DNA"/>
</dbReference>
<organism evidence="1 3">
    <name type="scientific">Leptolyngbya boryana NIES-2135</name>
    <dbReference type="NCBI Taxonomy" id="1973484"/>
    <lineage>
        <taxon>Bacteria</taxon>
        <taxon>Bacillati</taxon>
        <taxon>Cyanobacteriota</taxon>
        <taxon>Cyanophyceae</taxon>
        <taxon>Leptolyngbyales</taxon>
        <taxon>Leptolyngbyaceae</taxon>
        <taxon>Leptolyngbya group</taxon>
        <taxon>Leptolyngbya</taxon>
    </lineage>
</organism>
<dbReference type="EMBL" id="AP018203">
    <property type="protein sequence ID" value="BAY58935.1"/>
    <property type="molecule type" value="Genomic_DNA"/>
</dbReference>
<protein>
    <submittedName>
        <fullName evidence="1">Uncharacterized protein</fullName>
    </submittedName>
</protein>
<proteinExistence type="predicted"/>
<evidence type="ECO:0000313" key="3">
    <source>
        <dbReference type="Proteomes" id="UP000217895"/>
    </source>
</evidence>
<dbReference type="Proteomes" id="UP000217895">
    <property type="component" value="Chromosome"/>
</dbReference>
<keyword evidence="3" id="KW-1185">Reference proteome</keyword>
<accession>A0A1Z4JLX6</accession>
<evidence type="ECO:0000313" key="2">
    <source>
        <dbReference type="EMBL" id="BAY58935.1"/>
    </source>
</evidence>
<evidence type="ECO:0000313" key="1">
    <source>
        <dbReference type="EMBL" id="BAY57764.1"/>
    </source>
</evidence>
<sequence length="176" mass="19071">MSTAPRFSRVLRGMRGATARTRYLNYLQGLAEQGEGIGTKGNRPDSIKLYLDPFALPLGTAVKIQASALVPSWNLFSNLSEANTRVTATLGTNTPIKMSTYRPARVVRRQQSSQTGTAATSKLTGLKYLKYNTESASIPFGKKGATDTMVDAFNEIATQAKGSSTNLKFTLVEEKV</sequence>
<dbReference type="AlphaFoldDB" id="A0A1Z4JLX6"/>
<gene>
    <name evidence="1" type="ORF">NIES2135_46350</name>
    <name evidence="2" type="ORF">NIES2135_58100</name>
</gene>
<reference evidence="1 3" key="1">
    <citation type="submission" date="2017-06" db="EMBL/GenBank/DDBJ databases">
        <title>Genome sequencing of cyanobaciteial culture collection at National Institute for Environmental Studies (NIES).</title>
        <authorList>
            <person name="Hirose Y."/>
            <person name="Shimura Y."/>
            <person name="Fujisawa T."/>
            <person name="Nakamura Y."/>
            <person name="Kawachi M."/>
        </authorList>
    </citation>
    <scope>NUCLEOTIDE SEQUENCE [LARGE SCALE GENOMIC DNA]</scope>
    <source>
        <strain evidence="1 3">NIES-2135</strain>
    </source>
</reference>
<name>A0A1Z4JLX6_LEPBY</name>